<sequence length="878" mass="90883">MTVHFQPRPLTRRTLVQGLLPILITLSMSPVAALAGTVAPGTSHTVNEGDATDNWSVETGATLTLARGATSGSVTARGATLIADGASIADGLWLQDSSQATLANSSIIATGGFDPYAGVIRSGSSLSMQNMTVESDYTGFRQYDTHVDMANSTITVATRAFSKEGGTLELRNVDVIAQGRGGTAGGVQGILQIGGNLSAEDLRVTSADIGVEIRAGDAQMRRSTINSDGTGLRIGTGPGSAPGGVIQLSDSTISAGRLAAAVYGATLEISNSTLVGGTSSNSSALQINNAAAAVRGSSLSGAEEGVAVIAASSDSTLQLQGSSVSGGTGPGLFAGGNPGTTAFIDLADGSLVTGAVALNALGGGTVALTASESHLIGNLVAEQRTNVSVLLENNSALVGAASNIDDIRINDSRWRMTGDSATGRLSMRGSTILELGDGSTFNTLTVDEFNADGTLVVFNTALGDDTSATDKLVINGDANGQANVRVLNAGGVGAKTNRGIELIDIGGTSNAQFDLIGRAVGGQYEYFLVKDANGNWYLRSQAGADPDPCAVDPTLPECTPIDPIDPIDPVDPTPVLRPEAGAYLANQFAMDQLLRHGWRDRQGGSTSAVEGVRGWARVDATQSKLSAVEDQLDLRVDRSRLQLGADIGVFDNGQGRVGVMGTLAKSDATSRSQLTGYSARGKVNGGALGVYGNWSNDALYVDASVQRGQFRNRVQGEGLAEERYDSDIWQSSLEAGYRFGIGQIGRTALSLQPELQLVYTDASTDRHEETNGTVVRSLGDSGLSGRVGLRLQGESRSAAGASVSPYVVANWYRDGASNGMAFDDEALKAGVPRNRYELNAGARVDFRSGLSAWGGFGVMRGDHGYREATANLSMSYRW</sequence>
<evidence type="ECO:0000313" key="4">
    <source>
        <dbReference type="Proteomes" id="UP001306668"/>
    </source>
</evidence>
<feature type="signal peptide" evidence="1">
    <location>
        <begin position="1"/>
        <end position="35"/>
    </location>
</feature>
<dbReference type="Gene3D" id="2.40.128.130">
    <property type="entry name" value="Autotransporter beta-domain"/>
    <property type="match status" value="1"/>
</dbReference>
<dbReference type="Proteomes" id="UP001306668">
    <property type="component" value="Unassembled WGS sequence"/>
</dbReference>
<evidence type="ECO:0000256" key="1">
    <source>
        <dbReference type="SAM" id="SignalP"/>
    </source>
</evidence>
<dbReference type="InterPro" id="IPR006315">
    <property type="entry name" value="OM_autotransptr_brl_dom"/>
</dbReference>
<dbReference type="PRINTS" id="PR01482">
    <property type="entry name" value="PERTACTIN"/>
</dbReference>
<dbReference type="InterPro" id="IPR012332">
    <property type="entry name" value="Autotransporter_pectin_lyase_C"/>
</dbReference>
<accession>A0ABQ6QB27</accession>
<dbReference type="Pfam" id="PF18883">
    <property type="entry name" value="AC_1"/>
    <property type="match status" value="1"/>
</dbReference>
<dbReference type="SUPFAM" id="SSF103515">
    <property type="entry name" value="Autotransporter"/>
    <property type="match status" value="1"/>
</dbReference>
<keyword evidence="4" id="KW-1185">Reference proteome</keyword>
<feature type="domain" description="Autotransporter" evidence="2">
    <location>
        <begin position="607"/>
        <end position="878"/>
    </location>
</feature>
<evidence type="ECO:0000313" key="3">
    <source>
        <dbReference type="EMBL" id="GMR27402.1"/>
    </source>
</evidence>
<name>A0ABQ6QB27_9GAMM</name>
<proteinExistence type="predicted"/>
<dbReference type="InterPro" id="IPR036709">
    <property type="entry name" value="Autotransporte_beta_dom_sf"/>
</dbReference>
<dbReference type="InterPro" id="IPR005546">
    <property type="entry name" value="Autotransporte_beta"/>
</dbReference>
<dbReference type="InterPro" id="IPR043990">
    <property type="entry name" value="AC_1"/>
</dbReference>
<reference evidence="4" key="1">
    <citation type="submission" date="2023-07" db="EMBL/GenBank/DDBJ databases">
        <title>Genome sequence of Stenotrophomonas sp. Alg010 isolated from Sargassum waste.</title>
        <authorList>
            <person name="Mohapatra"/>
            <person name="B.R."/>
        </authorList>
    </citation>
    <scope>NUCLEOTIDE SEQUENCE [LARGE SCALE GENOMIC DNA]</scope>
    <source>
        <strain evidence="4">Alg010</strain>
    </source>
</reference>
<dbReference type="EMBL" id="BTRJ01000013">
    <property type="protein sequence ID" value="GMR27402.1"/>
    <property type="molecule type" value="Genomic_DNA"/>
</dbReference>
<dbReference type="PROSITE" id="PS51208">
    <property type="entry name" value="AUTOTRANSPORTER"/>
    <property type="match status" value="1"/>
</dbReference>
<feature type="chain" id="PRO_5046929550" evidence="1">
    <location>
        <begin position="36"/>
        <end position="878"/>
    </location>
</feature>
<gene>
    <name evidence="3" type="ORF">STENOSP10_16210</name>
</gene>
<dbReference type="SUPFAM" id="SSF51126">
    <property type="entry name" value="Pectin lyase-like"/>
    <property type="match status" value="1"/>
</dbReference>
<dbReference type="Gene3D" id="2.160.20.20">
    <property type="match status" value="1"/>
</dbReference>
<dbReference type="PANTHER" id="PTHR35037:SF3">
    <property type="entry name" value="C-TERMINAL REGION OF AIDA-LIKE PROTEIN"/>
    <property type="match status" value="1"/>
</dbReference>
<dbReference type="NCBIfam" id="TIGR01414">
    <property type="entry name" value="autotrans_barl"/>
    <property type="match status" value="1"/>
</dbReference>
<dbReference type="InterPro" id="IPR011050">
    <property type="entry name" value="Pectin_lyase_fold/virulence"/>
</dbReference>
<dbReference type="SMART" id="SM00869">
    <property type="entry name" value="Autotransporter"/>
    <property type="match status" value="1"/>
</dbReference>
<dbReference type="CDD" id="cd00253">
    <property type="entry name" value="PL_Passenger_AT"/>
    <property type="match status" value="1"/>
</dbReference>
<dbReference type="InterPro" id="IPR051551">
    <property type="entry name" value="Autotransporter_adhesion"/>
</dbReference>
<comment type="caution">
    <text evidence="3">The sequence shown here is derived from an EMBL/GenBank/DDBJ whole genome shotgun (WGS) entry which is preliminary data.</text>
</comment>
<protein>
    <submittedName>
        <fullName evidence="3">Autotransporter outer membrane beta-barrel domain-containing protein</fullName>
    </submittedName>
</protein>
<dbReference type="PANTHER" id="PTHR35037">
    <property type="entry name" value="C-TERMINAL REGION OF AIDA-LIKE PROTEIN"/>
    <property type="match status" value="1"/>
</dbReference>
<keyword evidence="1" id="KW-0732">Signal</keyword>
<organism evidence="3 4">
    <name type="scientific">Stenotrophomonas sepilia</name>
    <dbReference type="NCBI Taxonomy" id="2860290"/>
    <lineage>
        <taxon>Bacteria</taxon>
        <taxon>Pseudomonadati</taxon>
        <taxon>Pseudomonadota</taxon>
        <taxon>Gammaproteobacteria</taxon>
        <taxon>Lysobacterales</taxon>
        <taxon>Lysobacteraceae</taxon>
        <taxon>Stenotrophomonas</taxon>
        <taxon>Stenotrophomonas maltophilia group</taxon>
    </lineage>
</organism>
<evidence type="ECO:0000259" key="2">
    <source>
        <dbReference type="PROSITE" id="PS51208"/>
    </source>
</evidence>
<dbReference type="InterPro" id="IPR003992">
    <property type="entry name" value="Pertactin"/>
</dbReference>